<dbReference type="Pfam" id="PF03097">
    <property type="entry name" value="BRO1"/>
    <property type="match status" value="1"/>
</dbReference>
<dbReference type="CDD" id="cd09237">
    <property type="entry name" value="V_ScBro1_like"/>
    <property type="match status" value="1"/>
</dbReference>
<proteinExistence type="predicted"/>
<dbReference type="Pfam" id="PF13949">
    <property type="entry name" value="ALIX_LYPXL_bnd"/>
    <property type="match status" value="1"/>
</dbReference>
<dbReference type="Proteomes" id="UP000019375">
    <property type="component" value="Unassembled WGS sequence"/>
</dbReference>
<dbReference type="SMART" id="SM01041">
    <property type="entry name" value="BRO1"/>
    <property type="match status" value="1"/>
</dbReference>
<evidence type="ECO:0000256" key="7">
    <source>
        <dbReference type="SAM" id="MobiDB-lite"/>
    </source>
</evidence>
<dbReference type="InterPro" id="IPR025304">
    <property type="entry name" value="ALIX_V_dom"/>
</dbReference>
<evidence type="ECO:0000256" key="4">
    <source>
        <dbReference type="ARBA" id="ARBA00022753"/>
    </source>
</evidence>
<protein>
    <recommendedName>
        <fullName evidence="5">BRO domain-containing protein 1</fullName>
    </recommendedName>
</protein>
<dbReference type="Gene3D" id="1.25.40.280">
    <property type="entry name" value="alix/aip1 like domains"/>
    <property type="match status" value="1"/>
</dbReference>
<dbReference type="PANTHER" id="PTHR23030:SF30">
    <property type="entry name" value="TYROSINE-PROTEIN PHOSPHATASE NON-RECEPTOR TYPE 23"/>
    <property type="match status" value="1"/>
</dbReference>
<evidence type="ECO:0000256" key="5">
    <source>
        <dbReference type="ARBA" id="ARBA00041284"/>
    </source>
</evidence>
<dbReference type="Gene3D" id="1.20.140.50">
    <property type="entry name" value="alix/aip1 like domains"/>
    <property type="match status" value="1"/>
</dbReference>
<dbReference type="OrthoDB" id="2141925at2759"/>
<evidence type="ECO:0000256" key="1">
    <source>
        <dbReference type="ARBA" id="ARBA00004177"/>
    </source>
</evidence>
<dbReference type="AlphaFoldDB" id="A0A8J2T575"/>
<reference evidence="10" key="1">
    <citation type="journal article" date="2013" name="Genome Announc.">
        <title>Genome sequence of the food spoilage yeast Zygosaccharomyces bailii CLIB 213(T).</title>
        <authorList>
            <person name="Galeote V."/>
            <person name="Bigey F."/>
            <person name="Devillers H."/>
            <person name="Neuveglise C."/>
            <person name="Dequin S."/>
        </authorList>
    </citation>
    <scope>NUCLEOTIDE SEQUENCE [LARGE SCALE GENOMIC DNA]</scope>
    <source>
        <strain evidence="10">CLIB 213 / ATCC 58445 / CBS 680 / CCRC 21525 / NBRC 1098 / NCYC 1416 / NRRL Y-2227</strain>
    </source>
</reference>
<accession>A0A8J2T575</accession>
<keyword evidence="3" id="KW-0963">Cytoplasm</keyword>
<comment type="subcellular location">
    <subcellularLocation>
        <location evidence="2">Cytoplasm</location>
    </subcellularLocation>
    <subcellularLocation>
        <location evidence="1">Endosome</location>
    </subcellularLocation>
</comment>
<feature type="region of interest" description="Disordered" evidence="7">
    <location>
        <begin position="788"/>
        <end position="813"/>
    </location>
</feature>
<keyword evidence="10" id="KW-1185">Reference proteome</keyword>
<dbReference type="Gene3D" id="1.20.120.560">
    <property type="entry name" value="alix/aip1 in complex with the ypdl late domain"/>
    <property type="match status" value="1"/>
</dbReference>
<dbReference type="CDD" id="cd09242">
    <property type="entry name" value="BRO1_ScBro1_like"/>
    <property type="match status" value="1"/>
</dbReference>
<keyword evidence="4" id="KW-0967">Endosome</keyword>
<feature type="domain" description="BRO1" evidence="8">
    <location>
        <begin position="4"/>
        <end position="400"/>
    </location>
</feature>
<dbReference type="PROSITE" id="PS51180">
    <property type="entry name" value="BRO1"/>
    <property type="match status" value="1"/>
</dbReference>
<dbReference type="GO" id="GO:0005768">
    <property type="term" value="C:endosome"/>
    <property type="evidence" value="ECO:0007669"/>
    <property type="project" value="UniProtKB-SubCell"/>
</dbReference>
<evidence type="ECO:0000256" key="2">
    <source>
        <dbReference type="ARBA" id="ARBA00004496"/>
    </source>
</evidence>
<evidence type="ECO:0000313" key="9">
    <source>
        <dbReference type="EMBL" id="CDF88282.1"/>
    </source>
</evidence>
<dbReference type="EMBL" id="HG316455">
    <property type="protein sequence ID" value="CDF88282.1"/>
    <property type="molecule type" value="Genomic_DNA"/>
</dbReference>
<dbReference type="InterPro" id="IPR004328">
    <property type="entry name" value="BRO1_dom"/>
</dbReference>
<sequence>MRAYLITLKLKDTEAVDWKKGLISYLKRSYGSAQWSQFYNDKLAGELNHLRNNANGELALEALLEQNLLYYAYLEQLHLRIGNNSPQLRLNFTWYEAEYNSSLKAIKYSQHNIILEKSCVLYNIGATLTELAKDKLNKDYKASLNYMLNAVAIFEYLSENFLNSPSLDVQAENTKFLAELCHAQAQELFLLKLINGANPMKQASLISKLSHSCACLYETCHEFSEDEEEEIRDYGDVKWHPIISCKVYFYKALTAYYHGLALEQQDRHGEAIAFLELSADYLESALPYKTYLKEFIDFSAFKECIEDKKRQLTKDNDFIYHDNIPAAVQLEVVRSMDAVKSTAFPKQLESYMDAVANKCDNLYKGIVPMEIYEKESIYSEEKARFLRSEMDVVETADWEYTSFMEFTNLPKLIQDLERKYQGGTFTDGDSMADDMKEQLSSWSRTVRDSKFNDIDSQINDVNNKRRKIMDILSTVPSDQKESTVKIKAALLEASESDNKLFSLVKPYISEIKLLNQNALLWQTWNKYNSFSINEPSLLDIDDSKTDAVLAKLEKVKQLAEDLRLLKEERTRSLAELKEEANNDDITKKILINRGSTDSELKEMFEQELAKFKPFSARIEATIFKQSTTINEIKLELDNIFKLSGIKDGTGQEQARLEERKRFADRLRKASCNFSIFCTDLPKGLAFYDSLLRISKELANSAASKPAVQPLTASFGGENVTPRQLSLDSQFQNLNLSSSTPAPLKPSSNYGGNFLRPTVETTPVFGNNNNSLSAPPVPPKEFAPMRKEFRSSQQECETEERELQQNPTSFYNRPSVFDENLYSKFSG</sequence>
<evidence type="ECO:0000256" key="6">
    <source>
        <dbReference type="SAM" id="Coils"/>
    </source>
</evidence>
<evidence type="ECO:0000259" key="8">
    <source>
        <dbReference type="PROSITE" id="PS51180"/>
    </source>
</evidence>
<gene>
    <name evidence="9" type="ORF">BN860_06436g</name>
</gene>
<organism evidence="9 10">
    <name type="scientific">Zygosaccharomyces bailii (strain CLIB 213 / ATCC 58445 / CBS 680 / BCRC 21525 / NBRC 1098 / NCYC 1416 / NRRL Y-2227)</name>
    <dbReference type="NCBI Taxonomy" id="1333698"/>
    <lineage>
        <taxon>Eukaryota</taxon>
        <taxon>Fungi</taxon>
        <taxon>Dikarya</taxon>
        <taxon>Ascomycota</taxon>
        <taxon>Saccharomycotina</taxon>
        <taxon>Saccharomycetes</taxon>
        <taxon>Saccharomycetales</taxon>
        <taxon>Saccharomycetaceae</taxon>
        <taxon>Zygosaccharomyces</taxon>
    </lineage>
</organism>
<dbReference type="PANTHER" id="PTHR23030">
    <property type="entry name" value="PCD6 INTERACTING PROTEIN-RELATED"/>
    <property type="match status" value="1"/>
</dbReference>
<keyword evidence="6" id="KW-0175">Coiled coil</keyword>
<dbReference type="InterPro" id="IPR038499">
    <property type="entry name" value="BRO1_sf"/>
</dbReference>
<name>A0A8J2T575_ZYGB2</name>
<dbReference type="GO" id="GO:0043328">
    <property type="term" value="P:protein transport to vacuole involved in ubiquitin-dependent protein catabolic process via the multivesicular body sorting pathway"/>
    <property type="evidence" value="ECO:0007669"/>
    <property type="project" value="TreeGrafter"/>
</dbReference>
<feature type="coiled-coil region" evidence="6">
    <location>
        <begin position="548"/>
        <end position="582"/>
    </location>
</feature>
<evidence type="ECO:0000313" key="10">
    <source>
        <dbReference type="Proteomes" id="UP000019375"/>
    </source>
</evidence>
<evidence type="ECO:0000256" key="3">
    <source>
        <dbReference type="ARBA" id="ARBA00022490"/>
    </source>
</evidence>